<dbReference type="Proteomes" id="UP000706031">
    <property type="component" value="Unassembled WGS sequence"/>
</dbReference>
<dbReference type="EMBL" id="JACLIC010000009">
    <property type="protein sequence ID" value="MBY0202783.1"/>
    <property type="molecule type" value="Genomic_DNA"/>
</dbReference>
<gene>
    <name evidence="2" type="ORF">H7T88_06065</name>
</gene>
<proteinExistence type="predicted"/>
<organism evidence="2 3">
    <name type="scientific">Paenibacillus cucumis</name>
    <name type="common">ex Kampfer et al. 2016</name>
    <dbReference type="NCBI Taxonomy" id="1776858"/>
    <lineage>
        <taxon>Bacteria</taxon>
        <taxon>Bacillati</taxon>
        <taxon>Bacillota</taxon>
        <taxon>Bacilli</taxon>
        <taxon>Bacillales</taxon>
        <taxon>Paenibacillaceae</taxon>
        <taxon>Paenibacillus</taxon>
    </lineage>
</organism>
<evidence type="ECO:0000313" key="2">
    <source>
        <dbReference type="EMBL" id="MBY0202783.1"/>
    </source>
</evidence>
<evidence type="ECO:0000313" key="3">
    <source>
        <dbReference type="Proteomes" id="UP000706031"/>
    </source>
</evidence>
<keyword evidence="3" id="KW-1185">Reference proteome</keyword>
<keyword evidence="1" id="KW-0732">Signal</keyword>
<reference evidence="2 3" key="1">
    <citation type="submission" date="2020-08" db="EMBL/GenBank/DDBJ databases">
        <title>Fungal Genomes of the International Space Station.</title>
        <authorList>
            <person name="Seuylemezian A."/>
            <person name="Singh N.K."/>
            <person name="Wood J."/>
            <person name="Venkateswaran K."/>
        </authorList>
    </citation>
    <scope>NUCLEOTIDE SEQUENCE [LARGE SCALE GENOMIC DNA]</scope>
    <source>
        <strain evidence="2 3">S/N-304-OC-R4</strain>
    </source>
</reference>
<name>A0ABS7KF66_9BACL</name>
<feature type="chain" id="PRO_5045876348" description="DUF4878 domain-containing protein" evidence="1">
    <location>
        <begin position="24"/>
        <end position="282"/>
    </location>
</feature>
<dbReference type="RefSeq" id="WP_154889689.1">
    <property type="nucleotide sequence ID" value="NZ_JACLIC010000009.1"/>
</dbReference>
<evidence type="ECO:0000256" key="1">
    <source>
        <dbReference type="SAM" id="SignalP"/>
    </source>
</evidence>
<evidence type="ECO:0008006" key="4">
    <source>
        <dbReference type="Google" id="ProtNLM"/>
    </source>
</evidence>
<feature type="signal peptide" evidence="1">
    <location>
        <begin position="1"/>
        <end position="23"/>
    </location>
</feature>
<accession>A0ABS7KF66</accession>
<protein>
    <recommendedName>
        <fullName evidence="4">DUF4878 domain-containing protein</fullName>
    </recommendedName>
</protein>
<comment type="caution">
    <text evidence="2">The sequence shown here is derived from an EMBL/GenBank/DDBJ whole genome shotgun (WGS) entry which is preliminary data.</text>
</comment>
<sequence length="282" mass="32899">MRRLKVFSIVCVLFFGISTTIFANESTSNSEASEFILREYLEASVNQDYERLSRLTEDHRYNSLEEKQQEYKSSLENPSEVPLSFTIIDQQRVSDKEYNYSVKLEFPDNEIINLPINMKNINENWKVIISTQPVNEQKGYEIIEHADDNLMIQKNQALAEPQPSTKCTWSFSERVDGRTFTSLCKKFDLSTKDYRTTLNLQQYNDHKDKIIPLIKYEIFETKFFGDNLWGYTDVYGEKKGVGFKAEIFGDTLKATNCYIKFSIENSKNTVTTFKGFGELYSF</sequence>